<dbReference type="InterPro" id="IPR039426">
    <property type="entry name" value="TonB-dep_rcpt-like"/>
</dbReference>
<dbReference type="InterPro" id="IPR037066">
    <property type="entry name" value="Plug_dom_sf"/>
</dbReference>
<dbReference type="NCBIfam" id="TIGR01778">
    <property type="entry name" value="TonB-copper"/>
    <property type="match status" value="1"/>
</dbReference>
<evidence type="ECO:0000256" key="9">
    <source>
        <dbReference type="RuleBase" id="RU003357"/>
    </source>
</evidence>
<evidence type="ECO:0000259" key="12">
    <source>
        <dbReference type="Pfam" id="PF07715"/>
    </source>
</evidence>
<dbReference type="CDD" id="cd01347">
    <property type="entry name" value="ligand_gated_channel"/>
    <property type="match status" value="1"/>
</dbReference>
<comment type="caution">
    <text evidence="13">The sequence shown here is derived from an EMBL/GenBank/DDBJ whole genome shotgun (WGS) entry which is preliminary data.</text>
</comment>
<dbReference type="PANTHER" id="PTHR30069">
    <property type="entry name" value="TONB-DEPENDENT OUTER MEMBRANE RECEPTOR"/>
    <property type="match status" value="1"/>
</dbReference>
<dbReference type="InterPro" id="IPR012910">
    <property type="entry name" value="Plug_dom"/>
</dbReference>
<name>A0A369CBG3_9GAMM</name>
<dbReference type="Pfam" id="PF00593">
    <property type="entry name" value="TonB_dep_Rec_b-barrel"/>
    <property type="match status" value="1"/>
</dbReference>
<keyword evidence="13" id="KW-0675">Receptor</keyword>
<evidence type="ECO:0000256" key="4">
    <source>
        <dbReference type="ARBA" id="ARBA00022692"/>
    </source>
</evidence>
<feature type="domain" description="TonB-dependent receptor plug" evidence="12">
    <location>
        <begin position="60"/>
        <end position="147"/>
    </location>
</feature>
<comment type="subcellular location">
    <subcellularLocation>
        <location evidence="1 8">Cell outer membrane</location>
        <topology evidence="1 8">Multi-pass membrane protein</topology>
    </subcellularLocation>
</comment>
<evidence type="ECO:0000313" key="13">
    <source>
        <dbReference type="EMBL" id="RCX31053.1"/>
    </source>
</evidence>
<evidence type="ECO:0000259" key="11">
    <source>
        <dbReference type="Pfam" id="PF00593"/>
    </source>
</evidence>
<dbReference type="Gene3D" id="2.40.170.20">
    <property type="entry name" value="TonB-dependent receptor, beta-barrel domain"/>
    <property type="match status" value="1"/>
</dbReference>
<gene>
    <name evidence="13" type="ORF">DFQ59_10317</name>
</gene>
<keyword evidence="2 8" id="KW-0813">Transport</keyword>
<feature type="chain" id="PRO_5016868049" evidence="10">
    <location>
        <begin position="21"/>
        <end position="663"/>
    </location>
</feature>
<feature type="domain" description="TonB-dependent receptor-like beta-barrel" evidence="11">
    <location>
        <begin position="200"/>
        <end position="623"/>
    </location>
</feature>
<feature type="signal peptide" evidence="10">
    <location>
        <begin position="1"/>
        <end position="20"/>
    </location>
</feature>
<dbReference type="Proteomes" id="UP000252707">
    <property type="component" value="Unassembled WGS sequence"/>
</dbReference>
<keyword evidence="4 8" id="KW-0812">Transmembrane</keyword>
<dbReference type="Pfam" id="PF07715">
    <property type="entry name" value="Plug"/>
    <property type="match status" value="1"/>
</dbReference>
<accession>A0A369CBG3</accession>
<keyword evidence="7 8" id="KW-0998">Cell outer membrane</keyword>
<dbReference type="InterPro" id="IPR000531">
    <property type="entry name" value="Beta-barrel_TonB"/>
</dbReference>
<dbReference type="OrthoDB" id="5332150at2"/>
<comment type="similarity">
    <text evidence="8 9">Belongs to the TonB-dependent receptor family.</text>
</comment>
<dbReference type="GO" id="GO:0044718">
    <property type="term" value="P:siderophore transmembrane transport"/>
    <property type="evidence" value="ECO:0007669"/>
    <property type="project" value="TreeGrafter"/>
</dbReference>
<dbReference type="RefSeq" id="WP_114279250.1">
    <property type="nucleotide sequence ID" value="NZ_QPJY01000003.1"/>
</dbReference>
<evidence type="ECO:0000256" key="8">
    <source>
        <dbReference type="PROSITE-ProRule" id="PRU01360"/>
    </source>
</evidence>
<dbReference type="Gene3D" id="2.170.130.10">
    <property type="entry name" value="TonB-dependent receptor, plug domain"/>
    <property type="match status" value="1"/>
</dbReference>
<keyword evidence="3 8" id="KW-1134">Transmembrane beta strand</keyword>
<dbReference type="AlphaFoldDB" id="A0A369CBG3"/>
<reference evidence="13 14" key="1">
    <citation type="submission" date="2018-07" db="EMBL/GenBank/DDBJ databases">
        <title>Genomic Encyclopedia of Type Strains, Phase IV (KMG-IV): sequencing the most valuable type-strain genomes for metagenomic binning, comparative biology and taxonomic classification.</title>
        <authorList>
            <person name="Goeker M."/>
        </authorList>
    </citation>
    <scope>NUCLEOTIDE SEQUENCE [LARGE SCALE GENOMIC DNA]</scope>
    <source>
        <strain evidence="13 14">DSM 26407</strain>
    </source>
</reference>
<evidence type="ECO:0000256" key="5">
    <source>
        <dbReference type="ARBA" id="ARBA00023077"/>
    </source>
</evidence>
<keyword evidence="6 8" id="KW-0472">Membrane</keyword>
<evidence type="ECO:0000256" key="3">
    <source>
        <dbReference type="ARBA" id="ARBA00022452"/>
    </source>
</evidence>
<evidence type="ECO:0000256" key="10">
    <source>
        <dbReference type="SAM" id="SignalP"/>
    </source>
</evidence>
<dbReference type="InterPro" id="IPR036942">
    <property type="entry name" value="Beta-barrel_TonB_sf"/>
</dbReference>
<dbReference type="GO" id="GO:0009279">
    <property type="term" value="C:cell outer membrane"/>
    <property type="evidence" value="ECO:0007669"/>
    <property type="project" value="UniProtKB-SubCell"/>
</dbReference>
<evidence type="ECO:0000256" key="2">
    <source>
        <dbReference type="ARBA" id="ARBA00022448"/>
    </source>
</evidence>
<dbReference type="GO" id="GO:0015344">
    <property type="term" value="F:siderophore uptake transmembrane transporter activity"/>
    <property type="evidence" value="ECO:0007669"/>
    <property type="project" value="TreeGrafter"/>
</dbReference>
<organism evidence="13 14">
    <name type="scientific">Thioalbus denitrificans</name>
    <dbReference type="NCBI Taxonomy" id="547122"/>
    <lineage>
        <taxon>Bacteria</taxon>
        <taxon>Pseudomonadati</taxon>
        <taxon>Pseudomonadota</taxon>
        <taxon>Gammaproteobacteria</taxon>
        <taxon>Chromatiales</taxon>
        <taxon>Ectothiorhodospiraceae</taxon>
        <taxon>Thioalbus</taxon>
    </lineage>
</organism>
<dbReference type="PROSITE" id="PS52016">
    <property type="entry name" value="TONB_DEPENDENT_REC_3"/>
    <property type="match status" value="1"/>
</dbReference>
<dbReference type="InterPro" id="IPR010100">
    <property type="entry name" value="TonB-dep_Cu_rcpt"/>
</dbReference>
<evidence type="ECO:0000256" key="1">
    <source>
        <dbReference type="ARBA" id="ARBA00004571"/>
    </source>
</evidence>
<proteinExistence type="inferred from homology"/>
<evidence type="ECO:0000256" key="7">
    <source>
        <dbReference type="ARBA" id="ARBA00023237"/>
    </source>
</evidence>
<evidence type="ECO:0000256" key="6">
    <source>
        <dbReference type="ARBA" id="ARBA00023136"/>
    </source>
</evidence>
<protein>
    <submittedName>
        <fullName evidence="13">Iron complex outermembrane receptor protein</fullName>
    </submittedName>
</protein>
<dbReference type="PANTHER" id="PTHR30069:SF49">
    <property type="entry name" value="OUTER MEMBRANE PROTEIN C"/>
    <property type="match status" value="1"/>
</dbReference>
<keyword evidence="14" id="KW-1185">Reference proteome</keyword>
<evidence type="ECO:0000313" key="14">
    <source>
        <dbReference type="Proteomes" id="UP000252707"/>
    </source>
</evidence>
<dbReference type="SUPFAM" id="SSF56935">
    <property type="entry name" value="Porins"/>
    <property type="match status" value="1"/>
</dbReference>
<dbReference type="EMBL" id="QPJY01000003">
    <property type="protein sequence ID" value="RCX31053.1"/>
    <property type="molecule type" value="Genomic_DNA"/>
</dbReference>
<keyword evidence="5 9" id="KW-0798">TonB box</keyword>
<keyword evidence="10" id="KW-0732">Signal</keyword>
<sequence length="663" mass="72131">MRTALSAAILAALPAANVLAQENTELVSEAVYLGEVVVTAPQMEDPLTVVTDPKAPVQPVPAADGAAYLKNIPGFSVVRKGGTSGDPVFRGMSGSRINILLDDANILGGCGMRMDPPTAYVYPESYDRITVLKGPQTVLYGTPTSGATVRFERDTPRFDAPGVRANGSLMLGSFGRNDQVLELTGGSTQGYLRGSATRSDSDNYEDGDGNELHSFYTRWSGSLVAGWTPDDTTLVELSLDRSDAEAAYADRPMDGVKFDRTGYGLKVEKSFAAGLLERLDLNVYHNYVDHVMDNYTLRDTMAMPMVSNPDRDTVGARLAAQLNLGEATFATVGVDYQENEHTLRKAMGMAVSTYTSLPRAKDARFKETGLFGELNHALGDRDRLVAGLRTNWAEAEALMAGGYGGAAPGTEDEDTLVSGFARWEHDLDTLPWTFSAGLGLAERAPDYWERRQVFDLDTEKTLQLDLGATYRSERLRATVSAFAARHDDYILINYSDPKILANGAAENIDARTWGLEADFSYELVRNWRLNGALAYVYGENETYDYALALMPPLEGRLGLAYDNGTWSGGVSVRAVAEQDRVDAGSGSIASVDMGETGGFTVWSLNAGYRLNRNALFTAGVDNLFDATYVEHISRNTFAGLNPPTERVNEPGRTLWVKANLKFE</sequence>